<dbReference type="Proteomes" id="UP001176883">
    <property type="component" value="Unassembled WGS sequence"/>
</dbReference>
<dbReference type="InterPro" id="IPR026444">
    <property type="entry name" value="Secre_tail"/>
</dbReference>
<name>A0ABT8W6Q6_9FLAO</name>
<proteinExistence type="predicted"/>
<reference evidence="4" key="1">
    <citation type="submission" date="2023-07" db="EMBL/GenBank/DDBJ databases">
        <title>Two novel species in the genus Flavivirga.</title>
        <authorList>
            <person name="Kwon K."/>
        </authorList>
    </citation>
    <scope>NUCLEOTIDE SEQUENCE</scope>
    <source>
        <strain evidence="4">KCTC 52353</strain>
    </source>
</reference>
<comment type="caution">
    <text evidence="4">The sequence shown here is derived from an EMBL/GenBank/DDBJ whole genome shotgun (WGS) entry which is preliminary data.</text>
</comment>
<sequence length="165" mass="18756">MPKKYLFFIVFVCVFHLSNAQVLRKQTLASQGSSHVVFADNKSYYIIESIGQASIINTFNANNHSLRQGYIQPVSASIVVNGFNTDFKAVIFPNPYSSEVQIKFKEPVIDILQVTIRDVLGRIILSQQYDPLQLITLNLSHLTIGSYLVHIRMRSKVLKSKIIKR</sequence>
<evidence type="ECO:0000313" key="5">
    <source>
        <dbReference type="Proteomes" id="UP001176883"/>
    </source>
</evidence>
<dbReference type="Pfam" id="PF18962">
    <property type="entry name" value="Por_Secre_tail"/>
    <property type="match status" value="1"/>
</dbReference>
<protein>
    <submittedName>
        <fullName evidence="4">T9SS type A sorting domain-containing protein</fullName>
    </submittedName>
</protein>
<accession>A0ABT8W6Q6</accession>
<keyword evidence="5" id="KW-1185">Reference proteome</keyword>
<dbReference type="NCBIfam" id="TIGR04183">
    <property type="entry name" value="Por_Secre_tail"/>
    <property type="match status" value="1"/>
</dbReference>
<evidence type="ECO:0000259" key="3">
    <source>
        <dbReference type="Pfam" id="PF18962"/>
    </source>
</evidence>
<dbReference type="Gene3D" id="2.60.40.3080">
    <property type="match status" value="1"/>
</dbReference>
<feature type="chain" id="PRO_5045959348" evidence="2">
    <location>
        <begin position="21"/>
        <end position="165"/>
    </location>
</feature>
<gene>
    <name evidence="4" type="ORF">Q4Q35_03210</name>
</gene>
<evidence type="ECO:0000256" key="2">
    <source>
        <dbReference type="SAM" id="SignalP"/>
    </source>
</evidence>
<keyword evidence="1 2" id="KW-0732">Signal</keyword>
<evidence type="ECO:0000256" key="1">
    <source>
        <dbReference type="ARBA" id="ARBA00022729"/>
    </source>
</evidence>
<dbReference type="EMBL" id="JAUOEK010000055">
    <property type="protein sequence ID" value="MDO5968804.1"/>
    <property type="molecule type" value="Genomic_DNA"/>
</dbReference>
<feature type="signal peptide" evidence="2">
    <location>
        <begin position="1"/>
        <end position="20"/>
    </location>
</feature>
<dbReference type="RefSeq" id="WP_303276486.1">
    <property type="nucleotide sequence ID" value="NZ_JAUOEK010000055.1"/>
</dbReference>
<organism evidence="4 5">
    <name type="scientific">Flavivirga aquimarina</name>
    <dbReference type="NCBI Taxonomy" id="2027862"/>
    <lineage>
        <taxon>Bacteria</taxon>
        <taxon>Pseudomonadati</taxon>
        <taxon>Bacteroidota</taxon>
        <taxon>Flavobacteriia</taxon>
        <taxon>Flavobacteriales</taxon>
        <taxon>Flavobacteriaceae</taxon>
        <taxon>Flavivirga</taxon>
    </lineage>
</organism>
<evidence type="ECO:0000313" key="4">
    <source>
        <dbReference type="EMBL" id="MDO5968804.1"/>
    </source>
</evidence>
<feature type="domain" description="Secretion system C-terminal sorting" evidence="3">
    <location>
        <begin position="91"/>
        <end position="163"/>
    </location>
</feature>